<reference evidence="2" key="1">
    <citation type="submission" date="2020-08" db="EMBL/GenBank/DDBJ databases">
        <title>Multicomponent nature underlies the extraordinary mechanical properties of spider dragline silk.</title>
        <authorList>
            <person name="Kono N."/>
            <person name="Nakamura H."/>
            <person name="Mori M."/>
            <person name="Yoshida Y."/>
            <person name="Ohtoshi R."/>
            <person name="Malay A.D."/>
            <person name="Moran D.A.P."/>
            <person name="Tomita M."/>
            <person name="Numata K."/>
            <person name="Arakawa K."/>
        </authorList>
    </citation>
    <scope>NUCLEOTIDE SEQUENCE</scope>
</reference>
<evidence type="ECO:0000256" key="1">
    <source>
        <dbReference type="SAM" id="MobiDB-lite"/>
    </source>
</evidence>
<protein>
    <submittedName>
        <fullName evidence="2">Uncharacterized protein</fullName>
    </submittedName>
</protein>
<feature type="region of interest" description="Disordered" evidence="1">
    <location>
        <begin position="48"/>
        <end position="93"/>
    </location>
</feature>
<dbReference type="AlphaFoldDB" id="A0A8X6NJL1"/>
<proteinExistence type="predicted"/>
<name>A0A8X6NJL1_NEPPI</name>
<gene>
    <name evidence="2" type="ORF">NPIL_402001</name>
</gene>
<organism evidence="2 3">
    <name type="scientific">Nephila pilipes</name>
    <name type="common">Giant wood spider</name>
    <name type="synonym">Nephila maculata</name>
    <dbReference type="NCBI Taxonomy" id="299642"/>
    <lineage>
        <taxon>Eukaryota</taxon>
        <taxon>Metazoa</taxon>
        <taxon>Ecdysozoa</taxon>
        <taxon>Arthropoda</taxon>
        <taxon>Chelicerata</taxon>
        <taxon>Arachnida</taxon>
        <taxon>Araneae</taxon>
        <taxon>Araneomorphae</taxon>
        <taxon>Entelegynae</taxon>
        <taxon>Araneoidea</taxon>
        <taxon>Nephilidae</taxon>
        <taxon>Nephila</taxon>
    </lineage>
</organism>
<dbReference type="EMBL" id="BMAW01105271">
    <property type="protein sequence ID" value="GFT18564.1"/>
    <property type="molecule type" value="Genomic_DNA"/>
</dbReference>
<evidence type="ECO:0000313" key="2">
    <source>
        <dbReference type="EMBL" id="GFT18564.1"/>
    </source>
</evidence>
<feature type="compositionally biased region" description="Polar residues" evidence="1">
    <location>
        <begin position="63"/>
        <end position="74"/>
    </location>
</feature>
<dbReference type="Proteomes" id="UP000887013">
    <property type="component" value="Unassembled WGS sequence"/>
</dbReference>
<comment type="caution">
    <text evidence="2">The sequence shown here is derived from an EMBL/GenBank/DDBJ whole genome shotgun (WGS) entry which is preliminary data.</text>
</comment>
<keyword evidence="3" id="KW-1185">Reference proteome</keyword>
<sequence length="114" mass="12625">MHFDNRITLAGKLPNSDYETNLEMKEMELESARTKTAEIQGKLELLLSAKLNPPPKTAKKSALDQNNGENSTFISPKKTAKQPKLNKNQPVGITNKFSVLKINQSGRGCCFHAP</sequence>
<accession>A0A8X6NJL1</accession>
<evidence type="ECO:0000313" key="3">
    <source>
        <dbReference type="Proteomes" id="UP000887013"/>
    </source>
</evidence>